<comment type="subcellular location">
    <subcellularLocation>
        <location evidence="1">Host cell</location>
    </subcellularLocation>
    <subcellularLocation>
        <location evidence="2">Secreted</location>
    </subcellularLocation>
</comment>
<feature type="region of interest" description="Disordered" evidence="4">
    <location>
        <begin position="189"/>
        <end position="214"/>
    </location>
</feature>
<dbReference type="Proteomes" id="UP000481153">
    <property type="component" value="Unassembled WGS sequence"/>
</dbReference>
<reference evidence="6 7" key="1">
    <citation type="submission" date="2019-07" db="EMBL/GenBank/DDBJ databases">
        <title>Genomics analysis of Aphanomyces spp. identifies a new class of oomycete effector associated with host adaptation.</title>
        <authorList>
            <person name="Gaulin E."/>
        </authorList>
    </citation>
    <scope>NUCLEOTIDE SEQUENCE [LARGE SCALE GENOMIC DNA]</scope>
    <source>
        <strain evidence="6 7">ATCC 201684</strain>
    </source>
</reference>
<protein>
    <recommendedName>
        <fullName evidence="5">Crinkler effector protein N-terminal domain-containing protein</fullName>
    </recommendedName>
</protein>
<dbReference type="VEuPathDB" id="FungiDB:AeMF1_017689"/>
<dbReference type="GO" id="GO:0005576">
    <property type="term" value="C:extracellular region"/>
    <property type="evidence" value="ECO:0007669"/>
    <property type="project" value="UniProtKB-SubCell"/>
</dbReference>
<evidence type="ECO:0000313" key="7">
    <source>
        <dbReference type="Proteomes" id="UP000481153"/>
    </source>
</evidence>
<keyword evidence="3" id="KW-0964">Secreted</keyword>
<feature type="domain" description="Crinkler effector protein N-terminal" evidence="5">
    <location>
        <begin position="3"/>
        <end position="113"/>
    </location>
</feature>
<gene>
    <name evidence="6" type="ORF">Ae201684_004467</name>
</gene>
<proteinExistence type="predicted"/>
<dbReference type="Pfam" id="PF20147">
    <property type="entry name" value="Crinkler"/>
    <property type="match status" value="1"/>
</dbReference>
<dbReference type="Gene3D" id="1.10.510.10">
    <property type="entry name" value="Transferase(Phosphotransferase) domain 1"/>
    <property type="match status" value="1"/>
</dbReference>
<dbReference type="AlphaFoldDB" id="A0A6G0XIA2"/>
<accession>A0A6G0XIA2</accession>
<feature type="compositionally biased region" description="Low complexity" evidence="4">
    <location>
        <begin position="189"/>
        <end position="198"/>
    </location>
</feature>
<dbReference type="EMBL" id="VJMJ01000055">
    <property type="protein sequence ID" value="KAF0740023.1"/>
    <property type="molecule type" value="Genomic_DNA"/>
</dbReference>
<feature type="compositionally biased region" description="Basic and acidic residues" evidence="4">
    <location>
        <begin position="199"/>
        <end position="211"/>
    </location>
</feature>
<evidence type="ECO:0000256" key="1">
    <source>
        <dbReference type="ARBA" id="ARBA00004340"/>
    </source>
</evidence>
<dbReference type="GO" id="GO:0043657">
    <property type="term" value="C:host cell"/>
    <property type="evidence" value="ECO:0007669"/>
    <property type="project" value="UniProtKB-SubCell"/>
</dbReference>
<evidence type="ECO:0000259" key="5">
    <source>
        <dbReference type="Pfam" id="PF20147"/>
    </source>
</evidence>
<evidence type="ECO:0000256" key="2">
    <source>
        <dbReference type="ARBA" id="ARBA00004613"/>
    </source>
</evidence>
<dbReference type="SUPFAM" id="SSF56112">
    <property type="entry name" value="Protein kinase-like (PK-like)"/>
    <property type="match status" value="1"/>
</dbReference>
<evidence type="ECO:0000313" key="6">
    <source>
        <dbReference type="EMBL" id="KAF0740023.1"/>
    </source>
</evidence>
<dbReference type="InterPro" id="IPR045379">
    <property type="entry name" value="Crinkler_N"/>
</dbReference>
<name>A0A6G0XIA2_9STRA</name>
<evidence type="ECO:0000256" key="3">
    <source>
        <dbReference type="ARBA" id="ARBA00022525"/>
    </source>
</evidence>
<comment type="caution">
    <text evidence="6">The sequence shown here is derived from an EMBL/GenBank/DDBJ whole genome shotgun (WGS) entry which is preliminary data.</text>
</comment>
<keyword evidence="7" id="KW-1185">Reference proteome</keyword>
<dbReference type="VEuPathDB" id="FungiDB:AeMF1_014906"/>
<sequence length="444" mass="50980">MLSVMCVVVGEGRPFPVDIAANQSVGHLKDEICVKNKDTIICEAKRLDLYYVDGLVQISDTRFDFNTTVIDDLSSKKLSDFNGMTEKMVSTFQLSKYPQLGESPMGKIHVLVVVPPKDAPPRICQEVSVSNLFRQNSLPNMEFVDAMKQPVGFKIPILSSAYRQNVARHIYPWRSRIWTLYRHFSSTRNFQQQRNGNRNVRDKSFGKRYGDGDQGTDGQDGRCCLLYISLWKDFYSSLDHKLTLIQLHQLSYIPSSQKYMTTIVESYFVTDANHRQKFVVDLFKILKWYEHSRHYVTWLKTGLFKEFKAEADIDMDLIRRIYNDTSLQHVERGMCHRNSVTITSIGRTLQHALSDFQGKRHLIIDGVKKALDELHNIGVAHCDVRAANVFVLLSNGRVVLGDLEYCRPLDAPPPDVKRKDDSCTTAGELDNYQFDEFVDELAKM</sequence>
<evidence type="ECO:0000256" key="4">
    <source>
        <dbReference type="SAM" id="MobiDB-lite"/>
    </source>
</evidence>
<organism evidence="6 7">
    <name type="scientific">Aphanomyces euteiches</name>
    <dbReference type="NCBI Taxonomy" id="100861"/>
    <lineage>
        <taxon>Eukaryota</taxon>
        <taxon>Sar</taxon>
        <taxon>Stramenopiles</taxon>
        <taxon>Oomycota</taxon>
        <taxon>Saprolegniomycetes</taxon>
        <taxon>Saprolegniales</taxon>
        <taxon>Verrucalvaceae</taxon>
        <taxon>Aphanomyces</taxon>
    </lineage>
</organism>
<dbReference type="InterPro" id="IPR011009">
    <property type="entry name" value="Kinase-like_dom_sf"/>
</dbReference>